<organism evidence="4 5">
    <name type="scientific">Fodinicola feengrottensis</name>
    <dbReference type="NCBI Taxonomy" id="435914"/>
    <lineage>
        <taxon>Bacteria</taxon>
        <taxon>Bacillati</taxon>
        <taxon>Actinomycetota</taxon>
        <taxon>Actinomycetes</taxon>
        <taxon>Mycobacteriales</taxon>
        <taxon>Fodinicola</taxon>
    </lineage>
</organism>
<dbReference type="EMBL" id="BAAANY010000001">
    <property type="protein sequence ID" value="GAA1657009.1"/>
    <property type="molecule type" value="Genomic_DNA"/>
</dbReference>
<evidence type="ECO:0000256" key="1">
    <source>
        <dbReference type="ARBA" id="ARBA00006611"/>
    </source>
</evidence>
<accession>A0ABP4RLY6</accession>
<comment type="caution">
    <text evidence="4">The sequence shown here is derived from an EMBL/GenBank/DDBJ whole genome shotgun (WGS) entry which is preliminary data.</text>
</comment>
<dbReference type="PANTHER" id="PTHR30486">
    <property type="entry name" value="TWITCHING MOTILITY PROTEIN PILT"/>
    <property type="match status" value="1"/>
</dbReference>
<feature type="domain" description="Bacterial type II secretion system protein E" evidence="3">
    <location>
        <begin position="217"/>
        <end position="390"/>
    </location>
</feature>
<name>A0ABP4RLY6_9ACTN</name>
<feature type="region of interest" description="Disordered" evidence="2">
    <location>
        <begin position="1"/>
        <end position="37"/>
    </location>
</feature>
<reference evidence="5" key="1">
    <citation type="journal article" date="2019" name="Int. J. Syst. Evol. Microbiol.">
        <title>The Global Catalogue of Microorganisms (GCM) 10K type strain sequencing project: providing services to taxonomists for standard genome sequencing and annotation.</title>
        <authorList>
            <consortium name="The Broad Institute Genomics Platform"/>
            <consortium name="The Broad Institute Genome Sequencing Center for Infectious Disease"/>
            <person name="Wu L."/>
            <person name="Ma J."/>
        </authorList>
    </citation>
    <scope>NUCLEOTIDE SEQUENCE [LARGE SCALE GENOMIC DNA]</scope>
    <source>
        <strain evidence="5">JCM 14718</strain>
    </source>
</reference>
<proteinExistence type="inferred from homology"/>
<dbReference type="PANTHER" id="PTHR30486:SF6">
    <property type="entry name" value="TYPE IV PILUS RETRACTATION ATPASE PILT"/>
    <property type="match status" value="1"/>
</dbReference>
<keyword evidence="5" id="KW-1185">Reference proteome</keyword>
<evidence type="ECO:0000256" key="2">
    <source>
        <dbReference type="SAM" id="MobiDB-lite"/>
    </source>
</evidence>
<dbReference type="CDD" id="cd01130">
    <property type="entry name" value="VirB11-like_ATPase"/>
    <property type="match status" value="1"/>
</dbReference>
<evidence type="ECO:0000313" key="5">
    <source>
        <dbReference type="Proteomes" id="UP001500618"/>
    </source>
</evidence>
<dbReference type="RefSeq" id="WP_344306409.1">
    <property type="nucleotide sequence ID" value="NZ_BAAANY010000001.1"/>
</dbReference>
<dbReference type="InterPro" id="IPR001482">
    <property type="entry name" value="T2SS/T4SS_dom"/>
</dbReference>
<evidence type="ECO:0000313" key="4">
    <source>
        <dbReference type="EMBL" id="GAA1657009.1"/>
    </source>
</evidence>
<dbReference type="Gene3D" id="3.40.50.300">
    <property type="entry name" value="P-loop containing nucleotide triphosphate hydrolases"/>
    <property type="match status" value="1"/>
</dbReference>
<dbReference type="Pfam" id="PF00437">
    <property type="entry name" value="T2SSE"/>
    <property type="match status" value="1"/>
</dbReference>
<evidence type="ECO:0000259" key="3">
    <source>
        <dbReference type="Pfam" id="PF00437"/>
    </source>
</evidence>
<dbReference type="Gene3D" id="3.30.450.380">
    <property type="match status" value="1"/>
</dbReference>
<comment type="similarity">
    <text evidence="1">Belongs to the GSP E family.</text>
</comment>
<dbReference type="Proteomes" id="UP001500618">
    <property type="component" value="Unassembled WGS sequence"/>
</dbReference>
<dbReference type="InterPro" id="IPR027417">
    <property type="entry name" value="P-loop_NTPase"/>
</dbReference>
<sequence>MEDAVTGPTALPPGFGGEQPAVNGHAVTEVSGGHGDPRAGAVGRAVVPLSASTQVAPPEVTGRMRAWVSERISERTDETGEALSEQDRLKLVTELLPQACEVEVRRAMRAGTSAMSHATEEAAKRAVRDRLLGLGEFEKYMADPRVENISANGYDNVWLRYADGSKARVAPVADSDADLIALIQEAAARAGRDGGEERRWDPSSPELRLQLPAGQRLEAVGWVARRPSVAIRCFRLLNTTLADLQALGTVDACIRSLLAAAVRGRKNILVSGGQAVGKTTFVRALTAEMSPDDRLGVIEDVFELDLDLDEERHPDAIAFQARDSTAEGVAAVEIQELLRWGLRMHIDRLLVGEARGFEVVSMLLAMSQGWDGSIGTIHARTSQDALTRLVVYAQLGPAGGAMAPTAVMLTGTAAPLVVHLAFTSGSPRRRVVSSIREVTGVDEAGQVVSNELFAPGPDRRACPAYPPSQQTYDELVEAGFDPRTLAVPGR</sequence>
<protein>
    <recommendedName>
        <fullName evidence="3">Bacterial type II secretion system protein E domain-containing protein</fullName>
    </recommendedName>
</protein>
<gene>
    <name evidence="4" type="ORF">GCM10009765_03140</name>
</gene>
<dbReference type="SUPFAM" id="SSF52540">
    <property type="entry name" value="P-loop containing nucleoside triphosphate hydrolases"/>
    <property type="match status" value="1"/>
</dbReference>
<dbReference type="InterPro" id="IPR050921">
    <property type="entry name" value="T4SS_GSP_E_ATPase"/>
</dbReference>